<name>A0A0L8VA91_9BACT</name>
<sequence>MQNYWLSFSTILPLFLVVFVGLVFSRTKSFKKEWIDVLNDYALWIGFPALILVALFKLDVPLSEYIGLAAWNSAYIVLCMLLAFPVAKLFRLDTDTMRTLVLALSFGNVSYLGIPVLMNVYGLEILAESTLLSAIYLLWLFTLGIVLVEVMGEHDVNPLVVAKNLLRNPLLIAVLLGLLITILKVEVPEVLVKGLDLFASSVTAVVLFSLGLFLGTHPFGKLKEWLPVAGFSIAILLVLPLAFYGAIQFFGVSFDIRASVLEAAMPMGFTPYVLAVKYKLNATFASKVVVLSTMLSVFTLPLWIQILG</sequence>
<dbReference type="STRING" id="1409788.NC99_19740"/>
<reference evidence="10" key="1">
    <citation type="submission" date="2015-07" db="EMBL/GenBank/DDBJ databases">
        <title>Genome sequencing of Sunxiuqinia dokdonensis strain SK.</title>
        <authorList>
            <person name="Ahn S."/>
            <person name="Kim B.-C."/>
        </authorList>
    </citation>
    <scope>NUCLEOTIDE SEQUENCE [LARGE SCALE GENOMIC DNA]</scope>
    <source>
        <strain evidence="10">SK</strain>
    </source>
</reference>
<feature type="transmembrane region" description="Helical" evidence="8">
    <location>
        <begin position="6"/>
        <end position="25"/>
    </location>
</feature>
<feature type="transmembrane region" description="Helical" evidence="8">
    <location>
        <begin position="256"/>
        <end position="276"/>
    </location>
</feature>
<comment type="subcellular location">
    <subcellularLocation>
        <location evidence="1">Cell membrane</location>
        <topology evidence="1">Multi-pass membrane protein</topology>
    </subcellularLocation>
</comment>
<keyword evidence="4" id="KW-1003">Cell membrane</keyword>
<keyword evidence="6 8" id="KW-1133">Transmembrane helix</keyword>
<keyword evidence="3" id="KW-0813">Transport</keyword>
<feature type="transmembrane region" description="Helical" evidence="8">
    <location>
        <begin position="133"/>
        <end position="152"/>
    </location>
</feature>
<evidence type="ECO:0000256" key="2">
    <source>
        <dbReference type="ARBA" id="ARBA00010145"/>
    </source>
</evidence>
<proteinExistence type="inferred from homology"/>
<evidence type="ECO:0008006" key="11">
    <source>
        <dbReference type="Google" id="ProtNLM"/>
    </source>
</evidence>
<keyword evidence="10" id="KW-1185">Reference proteome</keyword>
<protein>
    <recommendedName>
        <fullName evidence="11">Transporter</fullName>
    </recommendedName>
</protein>
<evidence type="ECO:0000256" key="8">
    <source>
        <dbReference type="SAM" id="Phobius"/>
    </source>
</evidence>
<evidence type="ECO:0000256" key="4">
    <source>
        <dbReference type="ARBA" id="ARBA00022475"/>
    </source>
</evidence>
<evidence type="ECO:0000256" key="1">
    <source>
        <dbReference type="ARBA" id="ARBA00004651"/>
    </source>
</evidence>
<dbReference type="OrthoDB" id="1117134at2"/>
<feature type="transmembrane region" description="Helical" evidence="8">
    <location>
        <begin position="228"/>
        <end position="250"/>
    </location>
</feature>
<dbReference type="Gene3D" id="1.20.1530.20">
    <property type="match status" value="2"/>
</dbReference>
<evidence type="ECO:0000256" key="3">
    <source>
        <dbReference type="ARBA" id="ARBA00022448"/>
    </source>
</evidence>
<evidence type="ECO:0000313" key="10">
    <source>
        <dbReference type="Proteomes" id="UP000036958"/>
    </source>
</evidence>
<accession>A0A0L8VA91</accession>
<evidence type="ECO:0000313" key="9">
    <source>
        <dbReference type="EMBL" id="KOH45112.1"/>
    </source>
</evidence>
<keyword evidence="7 8" id="KW-0472">Membrane</keyword>
<evidence type="ECO:0000256" key="6">
    <source>
        <dbReference type="ARBA" id="ARBA00022989"/>
    </source>
</evidence>
<feature type="transmembrane region" description="Helical" evidence="8">
    <location>
        <begin position="288"/>
        <end position="306"/>
    </location>
</feature>
<dbReference type="EMBL" id="LGIA01000148">
    <property type="protein sequence ID" value="KOH45112.1"/>
    <property type="molecule type" value="Genomic_DNA"/>
</dbReference>
<dbReference type="GO" id="GO:0055085">
    <property type="term" value="P:transmembrane transport"/>
    <property type="evidence" value="ECO:0007669"/>
    <property type="project" value="InterPro"/>
</dbReference>
<dbReference type="AlphaFoldDB" id="A0A0L8VA91"/>
<evidence type="ECO:0000256" key="7">
    <source>
        <dbReference type="ARBA" id="ARBA00023136"/>
    </source>
</evidence>
<feature type="transmembrane region" description="Helical" evidence="8">
    <location>
        <begin position="68"/>
        <end position="87"/>
    </location>
</feature>
<dbReference type="PANTHER" id="PTHR36838">
    <property type="entry name" value="AUXIN EFFLUX CARRIER FAMILY PROTEIN"/>
    <property type="match status" value="1"/>
</dbReference>
<evidence type="ECO:0000256" key="5">
    <source>
        <dbReference type="ARBA" id="ARBA00022692"/>
    </source>
</evidence>
<feature type="transmembrane region" description="Helical" evidence="8">
    <location>
        <begin position="197"/>
        <end position="216"/>
    </location>
</feature>
<comment type="caution">
    <text evidence="9">The sequence shown here is derived from an EMBL/GenBank/DDBJ whole genome shotgun (WGS) entry which is preliminary data.</text>
</comment>
<feature type="transmembrane region" description="Helical" evidence="8">
    <location>
        <begin position="164"/>
        <end position="185"/>
    </location>
</feature>
<dbReference type="InterPro" id="IPR004776">
    <property type="entry name" value="Mem_transp_PIN-like"/>
</dbReference>
<dbReference type="Pfam" id="PF03547">
    <property type="entry name" value="Mem_trans"/>
    <property type="match status" value="1"/>
</dbReference>
<dbReference type="PANTHER" id="PTHR36838:SF3">
    <property type="entry name" value="TRANSPORTER AUXIN EFFLUX CARRIER EC FAMILY"/>
    <property type="match status" value="1"/>
</dbReference>
<feature type="transmembrane region" description="Helical" evidence="8">
    <location>
        <begin position="37"/>
        <end position="56"/>
    </location>
</feature>
<gene>
    <name evidence="9" type="ORF">NC99_19740</name>
</gene>
<organism evidence="9 10">
    <name type="scientific">Sunxiuqinia dokdonensis</name>
    <dbReference type="NCBI Taxonomy" id="1409788"/>
    <lineage>
        <taxon>Bacteria</taxon>
        <taxon>Pseudomonadati</taxon>
        <taxon>Bacteroidota</taxon>
        <taxon>Bacteroidia</taxon>
        <taxon>Marinilabiliales</taxon>
        <taxon>Prolixibacteraceae</taxon>
        <taxon>Sunxiuqinia</taxon>
    </lineage>
</organism>
<dbReference type="RefSeq" id="WP_053182578.1">
    <property type="nucleotide sequence ID" value="NZ_LGIA01000148.1"/>
</dbReference>
<dbReference type="GO" id="GO:0005886">
    <property type="term" value="C:plasma membrane"/>
    <property type="evidence" value="ECO:0007669"/>
    <property type="project" value="UniProtKB-SubCell"/>
</dbReference>
<dbReference type="Proteomes" id="UP000036958">
    <property type="component" value="Unassembled WGS sequence"/>
</dbReference>
<comment type="similarity">
    <text evidence="2">Belongs to the auxin efflux carrier (TC 2.A.69) family.</text>
</comment>
<feature type="transmembrane region" description="Helical" evidence="8">
    <location>
        <begin position="99"/>
        <end position="121"/>
    </location>
</feature>
<keyword evidence="5 8" id="KW-0812">Transmembrane</keyword>
<dbReference type="InterPro" id="IPR038770">
    <property type="entry name" value="Na+/solute_symporter_sf"/>
</dbReference>
<dbReference type="PATRIC" id="fig|1409788.3.peg.2042"/>